<dbReference type="KEGG" id="pej:FYC62_07660"/>
<dbReference type="GO" id="GO:0006857">
    <property type="term" value="P:oligopeptide transport"/>
    <property type="evidence" value="ECO:0007669"/>
    <property type="project" value="InterPro"/>
</dbReference>
<keyword evidence="5" id="KW-0653">Protein transport</keyword>
<feature type="transmembrane region" description="Helical" evidence="8">
    <location>
        <begin position="358"/>
        <end position="380"/>
    </location>
</feature>
<dbReference type="PANTHER" id="PTHR23517:SF15">
    <property type="entry name" value="PROTON-DEPENDENT OLIGOPEPTIDE FAMILY TRANSPORT PROTEIN"/>
    <property type="match status" value="1"/>
</dbReference>
<dbReference type="PROSITE" id="PS50850">
    <property type="entry name" value="MFS"/>
    <property type="match status" value="1"/>
</dbReference>
<keyword evidence="6 8" id="KW-1133">Transmembrane helix</keyword>
<dbReference type="CDD" id="cd17346">
    <property type="entry name" value="MFS_DtpA_like"/>
    <property type="match status" value="1"/>
</dbReference>
<dbReference type="GO" id="GO:0005886">
    <property type="term" value="C:plasma membrane"/>
    <property type="evidence" value="ECO:0007669"/>
    <property type="project" value="UniProtKB-SubCell"/>
</dbReference>
<feature type="transmembrane region" description="Helical" evidence="8">
    <location>
        <begin position="459"/>
        <end position="478"/>
    </location>
</feature>
<gene>
    <name evidence="10" type="ORF">FYC62_07660</name>
</gene>
<sequence>MASTHLQSSEEDFFKSKVLGHPAGLFVLFFTEMWERFSYYGMRALLVLFLTSSIMGDNPGWGWPREHALAIYGSYTSFAYLTPILGGYIADRIIGYRWAVVVGALLMTLGHLSMAIEVDPIFMYLGLALLVFGNGFFKPNMTSIVAQMYKNHPEKKDGAYTIFYMGVNSGAFLGMLLCGYIGESPDWGWSYGFGLAGIFMLIGMLQFYFTQNIFGDIGLKPIKEDASNIAGAVVNDDEKLNPFSKFDLAIIGLISIIGLTWVINDPVSKITSVNAFNFEFAGLSGSNFMIITALVLFLFILIKRISQYTPVLRDKMIAVIILAFITIFFWASFEQAGGSMTIFASDYTARVLTGDYKLIFNIANTLITVVPLIIISYVLFKLFANTFKKYALGNIILATGFIIIWVIVIYMLSQQYSDVKSEVPATWFGVLNSLFIISCAPLVSKVWESKYNPPATVKNGVGMMLLGTGFAVLAYGASDIPQGAQTAAVSMMWLVLAYFFHTMGELCISPVGLSYVSKLVPGRMIAIMFGIWYLAIAIGNKIAGTMGGMIDQITANYSMSAFFLIFTIIPVALGVFIILLTPLLKKLMHGVK</sequence>
<feature type="transmembrane region" description="Helical" evidence="8">
    <location>
        <begin position="314"/>
        <end position="333"/>
    </location>
</feature>
<dbReference type="InterPro" id="IPR000109">
    <property type="entry name" value="POT_fam"/>
</dbReference>
<dbReference type="InterPro" id="IPR005279">
    <property type="entry name" value="Dipep/tripep_permease"/>
</dbReference>
<name>A0A5C0VIA7_9SPHI</name>
<feature type="transmembrane region" description="Helical" evidence="8">
    <location>
        <begin position="490"/>
        <end position="513"/>
    </location>
</feature>
<dbReference type="RefSeq" id="WP_149074532.1">
    <property type="nucleotide sequence ID" value="NZ_CP043329.1"/>
</dbReference>
<feature type="domain" description="Major facilitator superfamily (MFS) profile" evidence="9">
    <location>
        <begin position="24"/>
        <end position="585"/>
    </location>
</feature>
<keyword evidence="11" id="KW-1185">Reference proteome</keyword>
<evidence type="ECO:0000256" key="7">
    <source>
        <dbReference type="ARBA" id="ARBA00023136"/>
    </source>
</evidence>
<dbReference type="AlphaFoldDB" id="A0A5C0VIA7"/>
<evidence type="ECO:0000256" key="4">
    <source>
        <dbReference type="ARBA" id="ARBA00022692"/>
    </source>
</evidence>
<proteinExistence type="predicted"/>
<feature type="transmembrane region" description="Helical" evidence="8">
    <location>
        <begin position="37"/>
        <end position="56"/>
    </location>
</feature>
<evidence type="ECO:0000256" key="6">
    <source>
        <dbReference type="ARBA" id="ARBA00022989"/>
    </source>
</evidence>
<evidence type="ECO:0000313" key="11">
    <source>
        <dbReference type="Proteomes" id="UP000323653"/>
    </source>
</evidence>
<comment type="subcellular location">
    <subcellularLocation>
        <location evidence="1">Cell membrane</location>
        <topology evidence="1">Multi-pass membrane protein</topology>
    </subcellularLocation>
</comment>
<dbReference type="InterPro" id="IPR020846">
    <property type="entry name" value="MFS_dom"/>
</dbReference>
<feature type="transmembrane region" description="Helical" evidence="8">
    <location>
        <begin position="188"/>
        <end position="209"/>
    </location>
</feature>
<feature type="transmembrane region" description="Helical" evidence="8">
    <location>
        <begin position="121"/>
        <end position="137"/>
    </location>
</feature>
<protein>
    <submittedName>
        <fullName evidence="10">Peptide MFS transporter</fullName>
    </submittedName>
</protein>
<dbReference type="Pfam" id="PF00854">
    <property type="entry name" value="PTR2"/>
    <property type="match status" value="2"/>
</dbReference>
<feature type="transmembrane region" description="Helical" evidence="8">
    <location>
        <begin position="96"/>
        <end position="115"/>
    </location>
</feature>
<dbReference type="Gene3D" id="1.20.1250.20">
    <property type="entry name" value="MFS general substrate transporter like domains"/>
    <property type="match status" value="2"/>
</dbReference>
<evidence type="ECO:0000256" key="8">
    <source>
        <dbReference type="SAM" id="Phobius"/>
    </source>
</evidence>
<dbReference type="GO" id="GO:1904680">
    <property type="term" value="F:peptide transmembrane transporter activity"/>
    <property type="evidence" value="ECO:0007669"/>
    <property type="project" value="InterPro"/>
</dbReference>
<dbReference type="NCBIfam" id="TIGR00924">
    <property type="entry name" value="yjdL_sub1_fam"/>
    <property type="match status" value="1"/>
</dbReference>
<feature type="transmembrane region" description="Helical" evidence="8">
    <location>
        <begin position="158"/>
        <end position="182"/>
    </location>
</feature>
<dbReference type="Proteomes" id="UP000323653">
    <property type="component" value="Chromosome"/>
</dbReference>
<evidence type="ECO:0000256" key="2">
    <source>
        <dbReference type="ARBA" id="ARBA00022448"/>
    </source>
</evidence>
<feature type="transmembrane region" description="Helical" evidence="8">
    <location>
        <begin position="246"/>
        <end position="263"/>
    </location>
</feature>
<accession>A0A5C0VIA7</accession>
<keyword evidence="2" id="KW-0813">Transport</keyword>
<feature type="transmembrane region" description="Helical" evidence="8">
    <location>
        <begin position="283"/>
        <end position="302"/>
    </location>
</feature>
<feature type="transmembrane region" description="Helical" evidence="8">
    <location>
        <begin position="68"/>
        <end position="89"/>
    </location>
</feature>
<dbReference type="SUPFAM" id="SSF103473">
    <property type="entry name" value="MFS general substrate transporter"/>
    <property type="match status" value="2"/>
</dbReference>
<keyword evidence="3" id="KW-1003">Cell membrane</keyword>
<dbReference type="InterPro" id="IPR050171">
    <property type="entry name" value="MFS_Transporters"/>
</dbReference>
<feature type="transmembrane region" description="Helical" evidence="8">
    <location>
        <begin position="525"/>
        <end position="543"/>
    </location>
</feature>
<feature type="transmembrane region" description="Helical" evidence="8">
    <location>
        <begin position="392"/>
        <end position="413"/>
    </location>
</feature>
<evidence type="ECO:0000313" key="10">
    <source>
        <dbReference type="EMBL" id="QEK51552.1"/>
    </source>
</evidence>
<reference evidence="10 11" key="1">
    <citation type="submission" date="2019-08" db="EMBL/GenBank/DDBJ databases">
        <title>Pedobacter sp. nov., isolated from Han river, South Korea.</title>
        <authorList>
            <person name="Lee D.-H."/>
            <person name="Kim Y.-S."/>
            <person name="Hwang E.-M."/>
            <person name="Le Tran T.C."/>
            <person name="Cha C.-J."/>
        </authorList>
    </citation>
    <scope>NUCLEOTIDE SEQUENCE [LARGE SCALE GENOMIC DNA]</scope>
    <source>
        <strain evidence="10 11">CJ43</strain>
    </source>
</reference>
<dbReference type="PROSITE" id="PS01022">
    <property type="entry name" value="PTR2_1"/>
    <property type="match status" value="1"/>
</dbReference>
<keyword evidence="7 8" id="KW-0472">Membrane</keyword>
<dbReference type="PANTHER" id="PTHR23517">
    <property type="entry name" value="RESISTANCE PROTEIN MDTM, PUTATIVE-RELATED-RELATED"/>
    <property type="match status" value="1"/>
</dbReference>
<evidence type="ECO:0000259" key="9">
    <source>
        <dbReference type="PROSITE" id="PS50850"/>
    </source>
</evidence>
<organism evidence="10 11">
    <name type="scientific">Pedobacter aquae</name>
    <dbReference type="NCBI Taxonomy" id="2605747"/>
    <lineage>
        <taxon>Bacteria</taxon>
        <taxon>Pseudomonadati</taxon>
        <taxon>Bacteroidota</taxon>
        <taxon>Sphingobacteriia</taxon>
        <taxon>Sphingobacteriales</taxon>
        <taxon>Sphingobacteriaceae</taxon>
        <taxon>Pedobacter</taxon>
    </lineage>
</organism>
<feature type="transmembrane region" description="Helical" evidence="8">
    <location>
        <begin position="425"/>
        <end position="447"/>
    </location>
</feature>
<dbReference type="EMBL" id="CP043329">
    <property type="protein sequence ID" value="QEK51552.1"/>
    <property type="molecule type" value="Genomic_DNA"/>
</dbReference>
<keyword evidence="5" id="KW-0571">Peptide transport</keyword>
<evidence type="ECO:0000256" key="1">
    <source>
        <dbReference type="ARBA" id="ARBA00004651"/>
    </source>
</evidence>
<evidence type="ECO:0000256" key="5">
    <source>
        <dbReference type="ARBA" id="ARBA00022856"/>
    </source>
</evidence>
<keyword evidence="4 8" id="KW-0812">Transmembrane</keyword>
<dbReference type="InterPro" id="IPR036259">
    <property type="entry name" value="MFS_trans_sf"/>
</dbReference>
<feature type="transmembrane region" description="Helical" evidence="8">
    <location>
        <begin position="563"/>
        <end position="584"/>
    </location>
</feature>
<dbReference type="InterPro" id="IPR018456">
    <property type="entry name" value="PTR2_symporter_CS"/>
</dbReference>
<evidence type="ECO:0000256" key="3">
    <source>
        <dbReference type="ARBA" id="ARBA00022475"/>
    </source>
</evidence>